<comment type="caution">
    <text evidence="4">The sequence shown here is derived from an EMBL/GenBank/DDBJ whole genome shotgun (WGS) entry which is preliminary data.</text>
</comment>
<dbReference type="EMBL" id="NJGD01000003">
    <property type="protein sequence ID" value="PJR15661.1"/>
    <property type="molecule type" value="Genomic_DNA"/>
</dbReference>
<evidence type="ECO:0000259" key="3">
    <source>
        <dbReference type="Pfam" id="PF19305"/>
    </source>
</evidence>
<comment type="similarity">
    <text evidence="1">Belongs to the PrpD family.</text>
</comment>
<evidence type="ECO:0000256" key="1">
    <source>
        <dbReference type="ARBA" id="ARBA00006174"/>
    </source>
</evidence>
<evidence type="ECO:0000259" key="2">
    <source>
        <dbReference type="Pfam" id="PF03972"/>
    </source>
</evidence>
<dbReference type="InterPro" id="IPR042183">
    <property type="entry name" value="MmgE/PrpD_sf_1"/>
</dbReference>
<name>A0A2J0Z570_RHIML</name>
<dbReference type="InterPro" id="IPR045336">
    <property type="entry name" value="MmgE_PrpD_N"/>
</dbReference>
<dbReference type="SUPFAM" id="SSF103378">
    <property type="entry name" value="2-methylcitrate dehydratase PrpD"/>
    <property type="match status" value="1"/>
</dbReference>
<feature type="domain" description="MmgE/PrpD N-terminal" evidence="2">
    <location>
        <begin position="5"/>
        <end position="241"/>
    </location>
</feature>
<accession>A0A2J0Z570</accession>
<dbReference type="InterPro" id="IPR042188">
    <property type="entry name" value="MmgE/PrpD_sf_2"/>
</dbReference>
<dbReference type="InterPro" id="IPR045337">
    <property type="entry name" value="MmgE_PrpD_C"/>
</dbReference>
<dbReference type="Gene3D" id="1.10.4100.10">
    <property type="entry name" value="2-methylcitrate dehydratase PrpD"/>
    <property type="match status" value="1"/>
</dbReference>
<sequence>MHTIEELAAFVAGFPAADIGGQAREAASLLLADLMAATAAGLHSPLATAAREAAVDLYGAGPAAVWLTDINLSPAGAAMANAAAASALDIDDGHRGAAGHAGAGVIPAALAVGQASGSSDEQIMSAIVLGYDVALRVASSRPTSTIDTYSSGRWVGYGAAAAAGRLLGLTAGPLANAMAIAGAEGPISFPTGSSKYQGTTVKEAIPPAVTAGLTGAYRARAGATGPLDLLDRPSHFNREILTGGLGKSWWLQQCYLKPYACCRYMHAAIDAVLQLRQPGKAIRSLRIETFPQGLRLSNARTPKSLEAGQYSFYFSCALAALYGPSALQPVDPDRLQDPDVLDLAGRIELVAHEDFAGSFPGGTPCRVIIDQGEGPQTATVLHPLGDVANPMSREQVKEKFRRIGAASVESGWLNDILPALDGILDHGFGPLFSVLNPRQYNLNKRNTMLIKEVAQ</sequence>
<reference evidence="4 5" key="1">
    <citation type="submission" date="2017-06" db="EMBL/GenBank/DDBJ databases">
        <title>Ensifer strains isolated from leguminous trees and herbs display diverse denitrification phenotypes with some acting as strong N2O sinks.</title>
        <authorList>
            <person name="Woliy K."/>
            <person name="Mania D."/>
            <person name="Bakken L.R."/>
            <person name="Frostegard A."/>
        </authorList>
    </citation>
    <scope>NUCLEOTIDE SEQUENCE [LARGE SCALE GENOMIC DNA]</scope>
    <source>
        <strain evidence="4 5">AC50a</strain>
    </source>
</reference>
<protein>
    <submittedName>
        <fullName evidence="4">MmgE/PrpD family protein</fullName>
    </submittedName>
</protein>
<dbReference type="PANTHER" id="PTHR16943">
    <property type="entry name" value="2-METHYLCITRATE DEHYDRATASE-RELATED"/>
    <property type="match status" value="1"/>
</dbReference>
<dbReference type="Pfam" id="PF19305">
    <property type="entry name" value="MmgE_PrpD_C"/>
    <property type="match status" value="1"/>
</dbReference>
<dbReference type="Gene3D" id="3.30.1330.120">
    <property type="entry name" value="2-methylcitrate dehydratase PrpD"/>
    <property type="match status" value="1"/>
</dbReference>
<proteinExistence type="inferred from homology"/>
<dbReference type="AlphaFoldDB" id="A0A2J0Z570"/>
<evidence type="ECO:0000313" key="5">
    <source>
        <dbReference type="Proteomes" id="UP000231987"/>
    </source>
</evidence>
<dbReference type="Proteomes" id="UP000231987">
    <property type="component" value="Unassembled WGS sequence"/>
</dbReference>
<dbReference type="InterPro" id="IPR005656">
    <property type="entry name" value="MmgE_PrpD"/>
</dbReference>
<dbReference type="GO" id="GO:0016829">
    <property type="term" value="F:lyase activity"/>
    <property type="evidence" value="ECO:0007669"/>
    <property type="project" value="InterPro"/>
</dbReference>
<dbReference type="RefSeq" id="WP_100670954.1">
    <property type="nucleotide sequence ID" value="NZ_NJGD01000003.1"/>
</dbReference>
<gene>
    <name evidence="4" type="ORF">CEJ86_08070</name>
</gene>
<dbReference type="PANTHER" id="PTHR16943:SF8">
    <property type="entry name" value="2-METHYLCITRATE DEHYDRATASE"/>
    <property type="match status" value="1"/>
</dbReference>
<dbReference type="InterPro" id="IPR036148">
    <property type="entry name" value="MmgE/PrpD_sf"/>
</dbReference>
<organism evidence="4 5">
    <name type="scientific">Rhizobium meliloti</name>
    <name type="common">Ensifer meliloti</name>
    <name type="synonym">Sinorhizobium meliloti</name>
    <dbReference type="NCBI Taxonomy" id="382"/>
    <lineage>
        <taxon>Bacteria</taxon>
        <taxon>Pseudomonadati</taxon>
        <taxon>Pseudomonadota</taxon>
        <taxon>Alphaproteobacteria</taxon>
        <taxon>Hyphomicrobiales</taxon>
        <taxon>Rhizobiaceae</taxon>
        <taxon>Sinorhizobium/Ensifer group</taxon>
        <taxon>Sinorhizobium</taxon>
    </lineage>
</organism>
<evidence type="ECO:0000313" key="4">
    <source>
        <dbReference type="EMBL" id="PJR15661.1"/>
    </source>
</evidence>
<dbReference type="Pfam" id="PF03972">
    <property type="entry name" value="MmgE_PrpD_N"/>
    <property type="match status" value="1"/>
</dbReference>
<feature type="domain" description="MmgE/PrpD C-terminal" evidence="3">
    <location>
        <begin position="259"/>
        <end position="408"/>
    </location>
</feature>